<dbReference type="PANTHER" id="PTHR48100:SF1">
    <property type="entry name" value="HISTIDINE PHOSPHATASE FAMILY PROTEIN-RELATED"/>
    <property type="match status" value="1"/>
</dbReference>
<gene>
    <name evidence="1" type="ORF">WNY77_12100</name>
</gene>
<accession>A0ABU9SW92</accession>
<proteinExistence type="predicted"/>
<dbReference type="InterPro" id="IPR050275">
    <property type="entry name" value="PGM_Phosphatase"/>
</dbReference>
<reference evidence="1 2" key="1">
    <citation type="submission" date="2024-03" db="EMBL/GenBank/DDBJ databases">
        <title>Community enrichment and isolation of bacterial strains for fucoidan degradation.</title>
        <authorList>
            <person name="Sichert A."/>
        </authorList>
    </citation>
    <scope>NUCLEOTIDE SEQUENCE [LARGE SCALE GENOMIC DNA]</scope>
    <source>
        <strain evidence="1 2">AS12</strain>
    </source>
</reference>
<dbReference type="Proteomes" id="UP001461163">
    <property type="component" value="Unassembled WGS sequence"/>
</dbReference>
<dbReference type="Pfam" id="PF00300">
    <property type="entry name" value="His_Phos_1"/>
    <property type="match status" value="1"/>
</dbReference>
<dbReference type="RefSeq" id="WP_342881838.1">
    <property type="nucleotide sequence ID" value="NZ_JBBMQS010000006.1"/>
</dbReference>
<sequence>MQATPTTFNLLRHGQVDGPAALYGKTDIPLSDQGLHAMQAQMQKTSKVDVVISSPRLRCLHFAKAFAEFLSVPLVIEDDLQECDFGLYDGIPFDDLSEQWFDLNAFWQEPMHNTLPNAESLKNFHQRVMHCWQRLTTKHQGQNCLVVSHGGVIRQILADVLSANWQQGDWYAKLQIGYASLTRISIAEYEQAVPVVNFIAKPPFNENPL</sequence>
<dbReference type="EMBL" id="JBBMQS010000006">
    <property type="protein sequence ID" value="MEM5498142.1"/>
    <property type="molecule type" value="Genomic_DNA"/>
</dbReference>
<evidence type="ECO:0000313" key="1">
    <source>
        <dbReference type="EMBL" id="MEM5498142.1"/>
    </source>
</evidence>
<dbReference type="InterPro" id="IPR013078">
    <property type="entry name" value="His_Pase_superF_clade-1"/>
</dbReference>
<dbReference type="SMART" id="SM00855">
    <property type="entry name" value="PGAM"/>
    <property type="match status" value="1"/>
</dbReference>
<dbReference type="InterPro" id="IPR029033">
    <property type="entry name" value="His_PPase_superfam"/>
</dbReference>
<comment type="caution">
    <text evidence="1">The sequence shown here is derived from an EMBL/GenBank/DDBJ whole genome shotgun (WGS) entry which is preliminary data.</text>
</comment>
<name>A0ABU9SW92_9ALTE</name>
<dbReference type="Gene3D" id="3.40.50.1240">
    <property type="entry name" value="Phosphoglycerate mutase-like"/>
    <property type="match status" value="1"/>
</dbReference>
<keyword evidence="2" id="KW-1185">Reference proteome</keyword>
<protein>
    <submittedName>
        <fullName evidence="1">Histidine phosphatase family protein</fullName>
    </submittedName>
</protein>
<dbReference type="PANTHER" id="PTHR48100">
    <property type="entry name" value="BROAD-SPECIFICITY PHOSPHATASE YOR283W-RELATED"/>
    <property type="match status" value="1"/>
</dbReference>
<organism evidence="1 2">
    <name type="scientific">Paraglaciecola mesophila</name>
    <dbReference type="NCBI Taxonomy" id="197222"/>
    <lineage>
        <taxon>Bacteria</taxon>
        <taxon>Pseudomonadati</taxon>
        <taxon>Pseudomonadota</taxon>
        <taxon>Gammaproteobacteria</taxon>
        <taxon>Alteromonadales</taxon>
        <taxon>Alteromonadaceae</taxon>
        <taxon>Paraglaciecola</taxon>
    </lineage>
</organism>
<evidence type="ECO:0000313" key="2">
    <source>
        <dbReference type="Proteomes" id="UP001461163"/>
    </source>
</evidence>
<dbReference type="CDD" id="cd07067">
    <property type="entry name" value="HP_PGM_like"/>
    <property type="match status" value="1"/>
</dbReference>
<dbReference type="SUPFAM" id="SSF53254">
    <property type="entry name" value="Phosphoglycerate mutase-like"/>
    <property type="match status" value="1"/>
</dbReference>